<evidence type="ECO:0000313" key="8">
    <source>
        <dbReference type="Ensembl" id="ENSCAFP00040027982.1"/>
    </source>
</evidence>
<evidence type="ECO:0000256" key="4">
    <source>
        <dbReference type="ARBA" id="ARBA00023136"/>
    </source>
</evidence>
<dbReference type="GO" id="GO:0012505">
    <property type="term" value="C:endomembrane system"/>
    <property type="evidence" value="ECO:0007669"/>
    <property type="project" value="UniProtKB-SubCell"/>
</dbReference>
<evidence type="ECO:0000256" key="5">
    <source>
        <dbReference type="ARBA" id="ARBA00038764"/>
    </source>
</evidence>
<dbReference type="Pfam" id="PF04598">
    <property type="entry name" value="Gasdermin"/>
    <property type="match status" value="1"/>
</dbReference>
<dbReference type="PANTHER" id="PTHR16399:SF21">
    <property type="entry name" value="GASDERMIN-C"/>
    <property type="match status" value="1"/>
</dbReference>
<comment type="similarity">
    <text evidence="3">Belongs to the gasdermin family.</text>
</comment>
<feature type="domain" description="Gasdermin pore forming" evidence="7">
    <location>
        <begin position="5"/>
        <end position="129"/>
    </location>
</feature>
<comment type="subunit">
    <text evidence="5">Homooligomer; homooligomeric ring-shaped pore complex containing 27-28 subunits when inserted in the membrane.</text>
</comment>
<dbReference type="InterPro" id="IPR007677">
    <property type="entry name" value="Gasdermin"/>
</dbReference>
<proteinExistence type="inferred from homology"/>
<evidence type="ECO:0000256" key="3">
    <source>
        <dbReference type="ARBA" id="ARBA00009279"/>
    </source>
</evidence>
<sequence length="174" mass="18955">MPSLFEHISKNLVRELGDKDLRPMRCLSNANQFRQLAILQKRKKRSPFWEQPDIPAEYTLMDLLEPSSSVPELNQSQSIQIEEMVAGAVTGAMNVSIGLPVQVTGSSGVTHSSTLTVHTLRVSPHTWETGGEEVRVRWAMQTGGPSWLSSVGAGPPGGSRDEGAAEKSPRLRPA</sequence>
<dbReference type="Proteomes" id="UP000694542">
    <property type="component" value="Chromosome 13"/>
</dbReference>
<evidence type="ECO:0000259" key="7">
    <source>
        <dbReference type="Pfam" id="PF04598"/>
    </source>
</evidence>
<name>A0A8C0SWD5_CANLF</name>
<keyword evidence="4" id="KW-0472">Membrane</keyword>
<accession>A0A8C0SWD5</accession>
<organism evidence="8 9">
    <name type="scientific">Canis lupus familiaris</name>
    <name type="common">Dog</name>
    <name type="synonym">Canis familiaris</name>
    <dbReference type="NCBI Taxonomy" id="9615"/>
    <lineage>
        <taxon>Eukaryota</taxon>
        <taxon>Metazoa</taxon>
        <taxon>Chordata</taxon>
        <taxon>Craniata</taxon>
        <taxon>Vertebrata</taxon>
        <taxon>Euteleostomi</taxon>
        <taxon>Mammalia</taxon>
        <taxon>Eutheria</taxon>
        <taxon>Laurasiatheria</taxon>
        <taxon>Carnivora</taxon>
        <taxon>Caniformia</taxon>
        <taxon>Canidae</taxon>
        <taxon>Canis</taxon>
    </lineage>
</organism>
<feature type="region of interest" description="Disordered" evidence="6">
    <location>
        <begin position="145"/>
        <end position="174"/>
    </location>
</feature>
<evidence type="ECO:0000256" key="2">
    <source>
        <dbReference type="ARBA" id="ARBA00004514"/>
    </source>
</evidence>
<evidence type="ECO:0000256" key="1">
    <source>
        <dbReference type="ARBA" id="ARBA00004308"/>
    </source>
</evidence>
<dbReference type="GO" id="GO:0005829">
    <property type="term" value="C:cytosol"/>
    <property type="evidence" value="ECO:0007669"/>
    <property type="project" value="UniProtKB-SubCell"/>
</dbReference>
<reference evidence="8" key="1">
    <citation type="submission" date="2018-10" db="EMBL/GenBank/DDBJ databases">
        <title>De novo assembly of a Great Dane genome.</title>
        <authorList>
            <person name="Kidd J.M."/>
            <person name="Pendleton A.L."/>
            <person name="Shen F."/>
            <person name="Emery S."/>
        </authorList>
    </citation>
    <scope>NUCLEOTIDE SEQUENCE [LARGE SCALE GENOMIC DNA]</scope>
    <source>
        <strain evidence="8">Great Dane</strain>
    </source>
</reference>
<evidence type="ECO:0000256" key="6">
    <source>
        <dbReference type="SAM" id="MobiDB-lite"/>
    </source>
</evidence>
<protein>
    <recommendedName>
        <fullName evidence="7">Gasdermin pore forming domain-containing protein</fullName>
    </recommendedName>
</protein>
<evidence type="ECO:0000313" key="9">
    <source>
        <dbReference type="Proteomes" id="UP000694542"/>
    </source>
</evidence>
<feature type="compositionally biased region" description="Basic and acidic residues" evidence="6">
    <location>
        <begin position="159"/>
        <end position="174"/>
    </location>
</feature>
<dbReference type="PANTHER" id="PTHR16399">
    <property type="entry name" value="GASDERMIN"/>
    <property type="match status" value="1"/>
</dbReference>
<dbReference type="Ensembl" id="ENSCAFT00040032183.1">
    <property type="protein sequence ID" value="ENSCAFP00040027982.1"/>
    <property type="gene ID" value="ENSCAFG00040017421.1"/>
</dbReference>
<comment type="subcellular location">
    <subcellularLocation>
        <location evidence="2">Cytoplasm</location>
        <location evidence="2">Cytosol</location>
    </subcellularLocation>
    <subcellularLocation>
        <location evidence="1">Endomembrane system</location>
    </subcellularLocation>
</comment>
<dbReference type="InterPro" id="IPR040460">
    <property type="entry name" value="Gasdermin_pore"/>
</dbReference>
<dbReference type="AlphaFoldDB" id="A0A8C0SWD5"/>
<reference evidence="8" key="2">
    <citation type="submission" date="2025-08" db="UniProtKB">
        <authorList>
            <consortium name="Ensembl"/>
        </authorList>
    </citation>
    <scope>IDENTIFICATION</scope>
</reference>